<gene>
    <name evidence="2" type="ORF">SEVIR_6G099966v2</name>
</gene>
<dbReference type="AlphaFoldDB" id="A0A4U6U515"/>
<accession>A0A4U6U515</accession>
<dbReference type="EMBL" id="CM016557">
    <property type="protein sequence ID" value="TKW09455.1"/>
    <property type="molecule type" value="Genomic_DNA"/>
</dbReference>
<feature type="compositionally biased region" description="Low complexity" evidence="1">
    <location>
        <begin position="9"/>
        <end position="21"/>
    </location>
</feature>
<keyword evidence="3" id="KW-1185">Reference proteome</keyword>
<sequence>MLPLPFASPPASSSTSPTTTPKPNRCSSPCRQASNRRRYCPPAAVTYLPKTSQLLEWEFMDFSWRWTAFAVPLSINKFSEELTLLIPGKPRCIYTYLFWSRYFM</sequence>
<protein>
    <submittedName>
        <fullName evidence="2">Uncharacterized protein</fullName>
    </submittedName>
</protein>
<dbReference type="Gramene" id="TKW09455">
    <property type="protein sequence ID" value="TKW09455"/>
    <property type="gene ID" value="SEVIR_6G099966v2"/>
</dbReference>
<dbReference type="Proteomes" id="UP000298652">
    <property type="component" value="Chromosome 6"/>
</dbReference>
<reference evidence="2" key="1">
    <citation type="submission" date="2019-03" db="EMBL/GenBank/DDBJ databases">
        <title>WGS assembly of Setaria viridis.</title>
        <authorList>
            <person name="Huang P."/>
            <person name="Jenkins J."/>
            <person name="Grimwood J."/>
            <person name="Barry K."/>
            <person name="Healey A."/>
            <person name="Mamidi S."/>
            <person name="Sreedasyam A."/>
            <person name="Shu S."/>
            <person name="Feldman M."/>
            <person name="Wu J."/>
            <person name="Yu Y."/>
            <person name="Chen C."/>
            <person name="Johnson J."/>
            <person name="Rokhsar D."/>
            <person name="Baxter I."/>
            <person name="Schmutz J."/>
            <person name="Brutnell T."/>
            <person name="Kellogg E."/>
        </authorList>
    </citation>
    <scope>NUCLEOTIDE SEQUENCE [LARGE SCALE GENOMIC DNA]</scope>
</reference>
<organism evidence="2 3">
    <name type="scientific">Setaria viridis</name>
    <name type="common">Green bristlegrass</name>
    <name type="synonym">Setaria italica subsp. viridis</name>
    <dbReference type="NCBI Taxonomy" id="4556"/>
    <lineage>
        <taxon>Eukaryota</taxon>
        <taxon>Viridiplantae</taxon>
        <taxon>Streptophyta</taxon>
        <taxon>Embryophyta</taxon>
        <taxon>Tracheophyta</taxon>
        <taxon>Spermatophyta</taxon>
        <taxon>Magnoliopsida</taxon>
        <taxon>Liliopsida</taxon>
        <taxon>Poales</taxon>
        <taxon>Poaceae</taxon>
        <taxon>PACMAD clade</taxon>
        <taxon>Panicoideae</taxon>
        <taxon>Panicodae</taxon>
        <taxon>Paniceae</taxon>
        <taxon>Cenchrinae</taxon>
        <taxon>Setaria</taxon>
    </lineage>
</organism>
<feature type="region of interest" description="Disordered" evidence="1">
    <location>
        <begin position="1"/>
        <end position="36"/>
    </location>
</feature>
<name>A0A4U6U515_SETVI</name>
<evidence type="ECO:0000313" key="2">
    <source>
        <dbReference type="EMBL" id="TKW09455.1"/>
    </source>
</evidence>
<evidence type="ECO:0000256" key="1">
    <source>
        <dbReference type="SAM" id="MobiDB-lite"/>
    </source>
</evidence>
<evidence type="ECO:0000313" key="3">
    <source>
        <dbReference type="Proteomes" id="UP000298652"/>
    </source>
</evidence>
<proteinExistence type="predicted"/>